<dbReference type="RefSeq" id="WP_014857900.1">
    <property type="nucleotide sequence ID" value="NZ_BJNI01000026.1"/>
</dbReference>
<proteinExistence type="predicted"/>
<evidence type="ECO:0000259" key="4">
    <source>
        <dbReference type="PROSITE" id="PS51371"/>
    </source>
</evidence>
<dbReference type="Gene3D" id="3.30.1340.30">
    <property type="match status" value="1"/>
</dbReference>
<evidence type="ECO:0000256" key="1">
    <source>
        <dbReference type="ARBA" id="ARBA00023122"/>
    </source>
</evidence>
<dbReference type="InterPro" id="IPR046342">
    <property type="entry name" value="CBS_dom_sf"/>
</dbReference>
<dbReference type="PIRSF" id="PIRSF036990">
    <property type="entry name" value="UCP036990_CBS_BON"/>
    <property type="match status" value="1"/>
</dbReference>
<reference evidence="5 6" key="1">
    <citation type="journal article" date="2013" name="Genome Biol.">
        <title>Comparative genomics of the core and accessory genomes of 48 Sinorhizobium strains comprising five genospecies.</title>
        <authorList>
            <person name="Sugawara M."/>
            <person name="Epstein B."/>
            <person name="Badgley B.D."/>
            <person name="Unno T."/>
            <person name="Xu L."/>
            <person name="Reese J."/>
            <person name="Gyaneshwar P."/>
            <person name="Denny R."/>
            <person name="Mudge J."/>
            <person name="Bharti A.K."/>
            <person name="Farmer A.D."/>
            <person name="May G.D."/>
            <person name="Woodward J.E."/>
            <person name="Medigue C."/>
            <person name="Vallenet D."/>
            <person name="Lajus A."/>
            <person name="Rouy Z."/>
            <person name="Martinez-Vaz B."/>
            <person name="Tiffin P."/>
            <person name="Young N.D."/>
            <person name="Sadowsky M.J."/>
        </authorList>
    </citation>
    <scope>NUCLEOTIDE SEQUENCE [LARGE SCALE GENOMIC DNA]</scope>
    <source>
        <strain evidence="5 6">USDA205</strain>
    </source>
</reference>
<dbReference type="InterPro" id="IPR000644">
    <property type="entry name" value="CBS_dom"/>
</dbReference>
<gene>
    <name evidence="5" type="ORF">GHK48_06785</name>
</gene>
<dbReference type="AlphaFoldDB" id="A0A844A8Q7"/>
<evidence type="ECO:0000313" key="6">
    <source>
        <dbReference type="Proteomes" id="UP000466694"/>
    </source>
</evidence>
<evidence type="ECO:0000313" key="5">
    <source>
        <dbReference type="EMBL" id="MQX08026.1"/>
    </source>
</evidence>
<dbReference type="PANTHER" id="PTHR43080">
    <property type="entry name" value="CBS DOMAIN-CONTAINING PROTEIN CBSX3, MITOCHONDRIAL"/>
    <property type="match status" value="1"/>
</dbReference>
<dbReference type="InterPro" id="IPR051257">
    <property type="entry name" value="Diverse_CBS-Domain"/>
</dbReference>
<evidence type="ECO:0000256" key="2">
    <source>
        <dbReference type="PROSITE-ProRule" id="PRU00703"/>
    </source>
</evidence>
<keyword evidence="1 2" id="KW-0129">CBS domain</keyword>
<sequence length="226" mass="23867">MKAADIMTRRVIAISPEHSVKHAACVMLENHISGLPVLDDNESLVGILTEGDLLRRAELGPAAWRGTGSTHEEAPEIFIKGNSWRVGDVMTPGVVTVDEDTPVDRIAAAMKTHDIKRVPVVRAGQMVGIVSRGDILRVIAAAVPDITAAGDEATRRAVLARPCSDVGLDKAAIDVTIEDGTVCLWGEVASEVQREAARVAAEAVSGVGRVRNKLRVGAGASLSERS</sequence>
<dbReference type="Pfam" id="PF00571">
    <property type="entry name" value="CBS"/>
    <property type="match status" value="2"/>
</dbReference>
<comment type="caution">
    <text evidence="5">The sequence shown here is derived from an EMBL/GenBank/DDBJ whole genome shotgun (WGS) entry which is preliminary data.</text>
</comment>
<dbReference type="Gene3D" id="3.10.580.10">
    <property type="entry name" value="CBS-domain"/>
    <property type="match status" value="1"/>
</dbReference>
<name>A0A844A8Q7_RHIFR</name>
<dbReference type="EMBL" id="WISZ01000064">
    <property type="protein sequence ID" value="MQX08026.1"/>
    <property type="molecule type" value="Genomic_DNA"/>
</dbReference>
<accession>A0A844A8Q7</accession>
<dbReference type="PANTHER" id="PTHR43080:SF26">
    <property type="entry name" value="REGULATORY PROTEIN"/>
    <property type="match status" value="1"/>
</dbReference>
<dbReference type="SMART" id="SM00116">
    <property type="entry name" value="CBS"/>
    <property type="match status" value="2"/>
</dbReference>
<dbReference type="InterPro" id="IPR017080">
    <property type="entry name" value="UCP036990_CBS_BON"/>
</dbReference>
<dbReference type="InterPro" id="IPR007055">
    <property type="entry name" value="BON_dom"/>
</dbReference>
<feature type="domain" description="CBS" evidence="4">
    <location>
        <begin position="7"/>
        <end position="63"/>
    </location>
</feature>
<protein>
    <submittedName>
        <fullName evidence="5">CBS domain-containing protein</fullName>
    </submittedName>
</protein>
<dbReference type="SUPFAM" id="SSF54631">
    <property type="entry name" value="CBS-domain pair"/>
    <property type="match status" value="1"/>
</dbReference>
<dbReference type="PROSITE" id="PS50914">
    <property type="entry name" value="BON"/>
    <property type="match status" value="1"/>
</dbReference>
<dbReference type="PROSITE" id="PS51371">
    <property type="entry name" value="CBS"/>
    <property type="match status" value="2"/>
</dbReference>
<dbReference type="Proteomes" id="UP000466694">
    <property type="component" value="Unassembled WGS sequence"/>
</dbReference>
<feature type="domain" description="CBS" evidence="4">
    <location>
        <begin position="90"/>
        <end position="146"/>
    </location>
</feature>
<dbReference type="CDD" id="cd04586">
    <property type="entry name" value="CBS_pair_BON_assoc"/>
    <property type="match status" value="1"/>
</dbReference>
<organism evidence="5 6">
    <name type="scientific">Rhizobium fredii</name>
    <name type="common">Sinorhizobium fredii</name>
    <dbReference type="NCBI Taxonomy" id="380"/>
    <lineage>
        <taxon>Bacteria</taxon>
        <taxon>Pseudomonadati</taxon>
        <taxon>Pseudomonadota</taxon>
        <taxon>Alphaproteobacteria</taxon>
        <taxon>Hyphomicrobiales</taxon>
        <taxon>Rhizobiaceae</taxon>
        <taxon>Sinorhizobium/Ensifer group</taxon>
        <taxon>Sinorhizobium</taxon>
    </lineage>
</organism>
<dbReference type="Pfam" id="PF04972">
    <property type="entry name" value="BON"/>
    <property type="match status" value="1"/>
</dbReference>
<feature type="domain" description="BON" evidence="3">
    <location>
        <begin position="150"/>
        <end position="218"/>
    </location>
</feature>
<evidence type="ECO:0000259" key="3">
    <source>
        <dbReference type="PROSITE" id="PS50914"/>
    </source>
</evidence>